<proteinExistence type="predicted"/>
<evidence type="ECO:0000313" key="2">
    <source>
        <dbReference type="Proteomes" id="UP001209854"/>
    </source>
</evidence>
<dbReference type="RefSeq" id="WP_262565337.1">
    <property type="nucleotide sequence ID" value="NZ_JAPFCC010000001.1"/>
</dbReference>
<evidence type="ECO:0000313" key="1">
    <source>
        <dbReference type="EMBL" id="MCW7555588.1"/>
    </source>
</evidence>
<name>A0ABT3N1T2_9GAMM</name>
<dbReference type="EMBL" id="JAPFCC010000001">
    <property type="protein sequence ID" value="MCW7555588.1"/>
    <property type="molecule type" value="Genomic_DNA"/>
</dbReference>
<gene>
    <name evidence="1" type="ORF">NX722_23780</name>
</gene>
<comment type="caution">
    <text evidence="1">The sequence shown here is derived from an EMBL/GenBank/DDBJ whole genome shotgun (WGS) entry which is preliminary data.</text>
</comment>
<keyword evidence="2" id="KW-1185">Reference proteome</keyword>
<dbReference type="Proteomes" id="UP001209854">
    <property type="component" value="Unassembled WGS sequence"/>
</dbReference>
<reference evidence="1 2" key="1">
    <citation type="submission" date="2022-10" db="EMBL/GenBank/DDBJ databases">
        <title>High-quality genome sequences of two octocoral-associated bacteria, Endozoicomonas euniceicola EF212 and Endozoicomonas gorgoniicola PS125.</title>
        <authorList>
            <person name="Chiou Y.-J."/>
            <person name="Chen Y.-H."/>
        </authorList>
    </citation>
    <scope>NUCLEOTIDE SEQUENCE [LARGE SCALE GENOMIC DNA]</scope>
    <source>
        <strain evidence="1 2">PS125</strain>
    </source>
</reference>
<organism evidence="1 2">
    <name type="scientific">Endozoicomonas gorgoniicola</name>
    <dbReference type="NCBI Taxonomy" id="1234144"/>
    <lineage>
        <taxon>Bacteria</taxon>
        <taxon>Pseudomonadati</taxon>
        <taxon>Pseudomonadota</taxon>
        <taxon>Gammaproteobacteria</taxon>
        <taxon>Oceanospirillales</taxon>
        <taxon>Endozoicomonadaceae</taxon>
        <taxon>Endozoicomonas</taxon>
    </lineage>
</organism>
<sequence length="74" mass="8410">MVTDKVGVINACLMRMMIATAGQRLKMLIRTTMRMVQDHNGDLPGPFYTAAGKEMRLDSLKIMTSYSPMTKRVW</sequence>
<protein>
    <submittedName>
        <fullName evidence="1">Uncharacterized protein</fullName>
    </submittedName>
</protein>
<accession>A0ABT3N1T2</accession>